<evidence type="ECO:0000313" key="2">
    <source>
        <dbReference type="EMBL" id="KAK7712267.1"/>
    </source>
</evidence>
<reference evidence="2 3" key="1">
    <citation type="submission" date="2024-02" db="EMBL/GenBank/DDBJ databases">
        <title>De novo assembly and annotation of 12 fungi associated with fruit tree decline syndrome in Ontario, Canada.</title>
        <authorList>
            <person name="Sulman M."/>
            <person name="Ellouze W."/>
            <person name="Ilyukhin E."/>
        </authorList>
    </citation>
    <scope>NUCLEOTIDE SEQUENCE [LARGE SCALE GENOMIC DNA]</scope>
    <source>
        <strain evidence="2 3">M169</strain>
    </source>
</reference>
<dbReference type="EMBL" id="JAKNSF020000137">
    <property type="protein sequence ID" value="KAK7712267.1"/>
    <property type="molecule type" value="Genomic_DNA"/>
</dbReference>
<dbReference type="InterPro" id="IPR021842">
    <property type="entry name" value="DUF3435"/>
</dbReference>
<gene>
    <name evidence="2" type="ORF">SLS63_012445</name>
</gene>
<name>A0ABR1NRA0_DIAER</name>
<protein>
    <recommendedName>
        <fullName evidence="4">C2H2-type domain-containing protein</fullName>
    </recommendedName>
</protein>
<dbReference type="Proteomes" id="UP001430848">
    <property type="component" value="Unassembled WGS sequence"/>
</dbReference>
<feature type="compositionally biased region" description="Basic and acidic residues" evidence="1">
    <location>
        <begin position="936"/>
        <end position="946"/>
    </location>
</feature>
<dbReference type="PANTHER" id="PTHR37535:SF3">
    <property type="entry name" value="FLUG DOMAIN-CONTAINING PROTEIN"/>
    <property type="match status" value="1"/>
</dbReference>
<evidence type="ECO:0000256" key="1">
    <source>
        <dbReference type="SAM" id="MobiDB-lite"/>
    </source>
</evidence>
<accession>A0ABR1NRA0</accession>
<evidence type="ECO:0000313" key="3">
    <source>
        <dbReference type="Proteomes" id="UP001430848"/>
    </source>
</evidence>
<dbReference type="Pfam" id="PF11917">
    <property type="entry name" value="DUF3435"/>
    <property type="match status" value="1"/>
</dbReference>
<proteinExistence type="predicted"/>
<evidence type="ECO:0008006" key="4">
    <source>
        <dbReference type="Google" id="ProtNLM"/>
    </source>
</evidence>
<feature type="region of interest" description="Disordered" evidence="1">
    <location>
        <begin position="909"/>
        <end position="988"/>
    </location>
</feature>
<sequence length="988" mass="109669">MPSAEWYAARRREKLETHQNALPSEERMVNRTDWDEEFGANLCVTTARAREDAKKKFLALAIDPAVSICETPDQALAYFTPNGPPFTVEVMRKFAEAIAISSRPLLVDGVLSARSCAHTLITLWSASKAARNPVHPDVKEATLHYIYGPLVTKGLIHTMAKEKATAIPEDLSAFIKVLFSPRFAITVSSTREVLLLALFVCLQIDCSSRVSELVVPTLNTEDTKAYKAKHPEKAFLWSSVEIYAYPHHGPGGSVTLRARLTFRGIKDVSKKGYRVKRIPLRLLPPSNVAEDSLFWLVTLGLIDGVFNGISSWNDIDQLQPGEKGLMLRVKYPFREYPVLRPTKYHATVGDDLVSKDQMSSHQILNRLHKLSQTCGLKHAMLPNVLRRSSADLLALTVTPEERKARMGHSENSQVYWGAYRNTTSTVDFQALRHDVDKTNVATMSSVFLNTDDPPPSCVSDEGMTDILNDPDLVAISVEQSDLLDELLTQHGSMESAQTQSPARHGRYQTLRKKHAEKLRNLEAQRYKSEYKAWWAAKEGRSEHSEPETPVSGTRVDQLLVESQDQDDQVSKSAVPIDPRLLEEAEAEASAAAASLAKGLDDVDENGNDPADSMETVRKAVGSHEKLSISSKKPRKFVKSDEDVPRYTLIDSLPVLLYERAGHFSWAEISAVCTTVFNHLHSPGRFYPNQEPLPGTWACRFCGLSFLGDELPKGNPPEYHSYVCEGERRKDAEYARINSPIVADQICPLGNCSYKLRNMTDVKFISHVRSEKKHYSNDPEPEFLCSNHDAPLVLDMLEEVHVQAHVNAGDAAATITQHGLCGSTRSMILVHPGFCIFCVHDTHLSVLTRFRVFSRTEPLLQHVADHVMEITDAISCPAVGSTPEGLPQCDEAATFGAAEMGAHLEEKHGIRQVPSARASRQQKKASQQDDLDGVQAEGKRKPAKEIQETSEAIAEEQNLDVGEGKAKKRKTGVRQPLGELDANSASMKL</sequence>
<comment type="caution">
    <text evidence="2">The sequence shown here is derived from an EMBL/GenBank/DDBJ whole genome shotgun (WGS) entry which is preliminary data.</text>
</comment>
<organism evidence="2 3">
    <name type="scientific">Diaporthe eres</name>
    <name type="common">Phomopsis oblonga</name>
    <dbReference type="NCBI Taxonomy" id="83184"/>
    <lineage>
        <taxon>Eukaryota</taxon>
        <taxon>Fungi</taxon>
        <taxon>Dikarya</taxon>
        <taxon>Ascomycota</taxon>
        <taxon>Pezizomycotina</taxon>
        <taxon>Sordariomycetes</taxon>
        <taxon>Sordariomycetidae</taxon>
        <taxon>Diaporthales</taxon>
        <taxon>Diaporthaceae</taxon>
        <taxon>Diaporthe</taxon>
        <taxon>Diaporthe eres species complex</taxon>
    </lineage>
</organism>
<dbReference type="PANTHER" id="PTHR37535">
    <property type="entry name" value="FLUG DOMAIN PROTEIN"/>
    <property type="match status" value="1"/>
</dbReference>
<keyword evidence="3" id="KW-1185">Reference proteome</keyword>